<organism evidence="2 3">
    <name type="scientific">Endocarpon pusillum (strain Z07020 / HMAS-L-300199)</name>
    <name type="common">Lichen-forming fungus</name>
    <dbReference type="NCBI Taxonomy" id="1263415"/>
    <lineage>
        <taxon>Eukaryota</taxon>
        <taxon>Fungi</taxon>
        <taxon>Dikarya</taxon>
        <taxon>Ascomycota</taxon>
        <taxon>Pezizomycotina</taxon>
        <taxon>Eurotiomycetes</taxon>
        <taxon>Chaetothyriomycetidae</taxon>
        <taxon>Verrucariales</taxon>
        <taxon>Verrucariaceae</taxon>
        <taxon>Endocarpon</taxon>
    </lineage>
</organism>
<dbReference type="EMBL" id="KE720763">
    <property type="protein sequence ID" value="ERF76456.1"/>
    <property type="molecule type" value="Genomic_DNA"/>
</dbReference>
<sequence length="180" mass="19893">MVLNREKRSNAGRAPRRLDDADRDTPPASAQSTGAQKVILRVREESVVSQGSKRSSEKGSPGPAGPAGLAGRKRAISTQPISLRHQEDVSTALPSSELEFLDEENAQDEAEPEEIEKEIQETPSKSDAGDSFYTIELSVMLGKRGIYNTSIESERFRSERFLFERFESEAQHRASEAADK</sequence>
<evidence type="ECO:0000313" key="2">
    <source>
        <dbReference type="EMBL" id="ERF76456.1"/>
    </source>
</evidence>
<proteinExistence type="predicted"/>
<name>U1GWI8_ENDPU</name>
<keyword evidence="3" id="KW-1185">Reference proteome</keyword>
<evidence type="ECO:0000313" key="3">
    <source>
        <dbReference type="Proteomes" id="UP000019373"/>
    </source>
</evidence>
<protein>
    <submittedName>
        <fullName evidence="2">Uncharacterized protein</fullName>
    </submittedName>
</protein>
<accession>U1GWI8</accession>
<evidence type="ECO:0000256" key="1">
    <source>
        <dbReference type="SAM" id="MobiDB-lite"/>
    </source>
</evidence>
<dbReference type="AlphaFoldDB" id="U1GWI8"/>
<feature type="region of interest" description="Disordered" evidence="1">
    <location>
        <begin position="1"/>
        <end position="130"/>
    </location>
</feature>
<reference evidence="3" key="1">
    <citation type="journal article" date="2014" name="BMC Genomics">
        <title>Genome characteristics reveal the impact of lichenization on lichen-forming fungus Endocarpon pusillum Hedwig (Verrucariales, Ascomycota).</title>
        <authorList>
            <person name="Wang Y.-Y."/>
            <person name="Liu B."/>
            <person name="Zhang X.-Y."/>
            <person name="Zhou Q.-M."/>
            <person name="Zhang T."/>
            <person name="Li H."/>
            <person name="Yu Y.-F."/>
            <person name="Zhang X.-L."/>
            <person name="Hao X.-Y."/>
            <person name="Wang M."/>
            <person name="Wang L."/>
            <person name="Wei J.-C."/>
        </authorList>
    </citation>
    <scope>NUCLEOTIDE SEQUENCE [LARGE SCALE GENOMIC DNA]</scope>
    <source>
        <strain evidence="3">Z07020 / HMAS-L-300199</strain>
    </source>
</reference>
<dbReference type="HOGENOM" id="CLU_108568_0_0_1"/>
<dbReference type="Proteomes" id="UP000019373">
    <property type="component" value="Unassembled WGS sequence"/>
</dbReference>
<dbReference type="RefSeq" id="XP_007786246.1">
    <property type="nucleotide sequence ID" value="XM_007788056.1"/>
</dbReference>
<feature type="compositionally biased region" description="Basic and acidic residues" evidence="1">
    <location>
        <begin position="16"/>
        <end position="25"/>
    </location>
</feature>
<dbReference type="GeneID" id="19242221"/>
<feature type="compositionally biased region" description="Acidic residues" evidence="1">
    <location>
        <begin position="99"/>
        <end position="116"/>
    </location>
</feature>
<gene>
    <name evidence="2" type="ORF">EPUS_07336</name>
</gene>